<evidence type="ECO:0000256" key="5">
    <source>
        <dbReference type="ARBA" id="ARBA00023125"/>
    </source>
</evidence>
<dbReference type="SUPFAM" id="SSF56349">
    <property type="entry name" value="DNA breaking-rejoining enzymes"/>
    <property type="match status" value="1"/>
</dbReference>
<evidence type="ECO:0000256" key="2">
    <source>
        <dbReference type="ARBA" id="ARBA00016082"/>
    </source>
</evidence>
<dbReference type="GO" id="GO:0003677">
    <property type="term" value="F:DNA binding"/>
    <property type="evidence" value="ECO:0007669"/>
    <property type="project" value="UniProtKB-KW"/>
</dbReference>
<dbReference type="GO" id="GO:0016787">
    <property type="term" value="F:hydrolase activity"/>
    <property type="evidence" value="ECO:0007669"/>
    <property type="project" value="UniProtKB-KW"/>
</dbReference>
<dbReference type="Pfam" id="PF00589">
    <property type="entry name" value="Phage_integrase"/>
    <property type="match status" value="1"/>
</dbReference>
<keyword evidence="7" id="KW-0229">DNA integration</keyword>
<dbReference type="Proteomes" id="UP001056685">
    <property type="component" value="Segment"/>
</dbReference>
<dbReference type="GO" id="GO:0016740">
    <property type="term" value="F:transferase activity"/>
    <property type="evidence" value="ECO:0007669"/>
    <property type="project" value="UniProtKB-KW"/>
</dbReference>
<dbReference type="EMBL" id="ON529852">
    <property type="protein sequence ID" value="USN14162.1"/>
    <property type="molecule type" value="Genomic_DNA"/>
</dbReference>
<evidence type="ECO:0000256" key="7">
    <source>
        <dbReference type="ARBA" id="ARBA00023195"/>
    </source>
</evidence>
<dbReference type="GO" id="GO:0044826">
    <property type="term" value="P:viral genome integration into host DNA"/>
    <property type="evidence" value="ECO:0007669"/>
    <property type="project" value="UniProtKB-KW"/>
</dbReference>
<dbReference type="InterPro" id="IPR002104">
    <property type="entry name" value="Integrase_catalytic"/>
</dbReference>
<dbReference type="GO" id="GO:0075713">
    <property type="term" value="P:establishment of integrated proviral latency"/>
    <property type="evidence" value="ECO:0007669"/>
    <property type="project" value="UniProtKB-KW"/>
</dbReference>
<dbReference type="InterPro" id="IPR013762">
    <property type="entry name" value="Integrase-like_cat_sf"/>
</dbReference>
<accession>A0A9E7MQA7</accession>
<evidence type="ECO:0000259" key="8">
    <source>
        <dbReference type="PROSITE" id="PS51898"/>
    </source>
</evidence>
<keyword evidence="7" id="KW-1160">Virus entry into host cell</keyword>
<dbReference type="PANTHER" id="PTHR30349:SF41">
    <property type="entry name" value="INTEGRASE_RECOMBINASE PROTEIN MJ0367-RELATED"/>
    <property type="match status" value="1"/>
</dbReference>
<keyword evidence="10" id="KW-1185">Reference proteome</keyword>
<evidence type="ECO:0000313" key="10">
    <source>
        <dbReference type="Proteomes" id="UP001056685"/>
    </source>
</evidence>
<keyword evidence="7" id="KW-1179">Viral genome integration</keyword>
<keyword evidence="3" id="KW-0808">Transferase</keyword>
<organism evidence="9 10">
    <name type="scientific">Brevundimonas phage vB_BpoS-Kabachok</name>
    <dbReference type="NCBI Taxonomy" id="2948600"/>
    <lineage>
        <taxon>Viruses</taxon>
        <taxon>Duplodnaviria</taxon>
        <taxon>Heunggongvirae</taxon>
        <taxon>Uroviricota</taxon>
        <taxon>Caudoviricetes</taxon>
        <taxon>Jeanschmidtviridae</taxon>
        <taxon>Marchewkavirus</taxon>
        <taxon>Marchewkavirus kabachok</taxon>
    </lineage>
</organism>
<proteinExistence type="inferred from homology"/>
<reference evidence="9" key="1">
    <citation type="submission" date="2022-05" db="EMBL/GenBank/DDBJ databases">
        <authorList>
            <person name="Friedrich I."/>
            <person name="Poehlein A."/>
            <person name="Schneider D."/>
            <person name="Hertel R."/>
            <person name="Daniel R."/>
        </authorList>
    </citation>
    <scope>NUCLEOTIDE SEQUENCE</scope>
</reference>
<evidence type="ECO:0000256" key="1">
    <source>
        <dbReference type="ARBA" id="ARBA00008857"/>
    </source>
</evidence>
<dbReference type="InterPro" id="IPR050090">
    <property type="entry name" value="Tyrosine_recombinase_XerCD"/>
</dbReference>
<evidence type="ECO:0000256" key="6">
    <source>
        <dbReference type="ARBA" id="ARBA00023172"/>
    </source>
</evidence>
<name>A0A9E7MQA7_9CAUD</name>
<keyword evidence="5" id="KW-0238">DNA-binding</keyword>
<feature type="domain" description="Tyr recombinase" evidence="8">
    <location>
        <begin position="4"/>
        <end position="223"/>
    </location>
</feature>
<gene>
    <name evidence="9" type="ORF">KABACHOK_03260</name>
</gene>
<sequence>MATKRAQTLTGQQFKAALKITRASDSPLRDEAALRLSFFAGLRASEIAKLRWRTNVLDASGKVRSTLAITGDVGKRSVERLIPIEPELASVLQRLRKARPEDEYVFYALHNYMPPKAKAADGTVKLTRAKKRVSTIANDYVPGSVTPNAVVQWFRRLYAKASLDGATSHSGRRTFGTVRARMANQKKCSILDVQKLMGHKRLETTAAYIEPSDYQRDLVNVANW</sequence>
<keyword evidence="4" id="KW-0378">Hydrolase</keyword>
<evidence type="ECO:0000313" key="9">
    <source>
        <dbReference type="EMBL" id="USN14162.1"/>
    </source>
</evidence>
<protein>
    <recommendedName>
        <fullName evidence="2">Integrase</fullName>
    </recommendedName>
</protein>
<dbReference type="CDD" id="cd00397">
    <property type="entry name" value="DNA_BRE_C"/>
    <property type="match status" value="1"/>
</dbReference>
<dbReference type="GO" id="GO:0015074">
    <property type="term" value="P:DNA integration"/>
    <property type="evidence" value="ECO:0007669"/>
    <property type="project" value="InterPro"/>
</dbReference>
<dbReference type="PROSITE" id="PS51898">
    <property type="entry name" value="TYR_RECOMBINASE"/>
    <property type="match status" value="1"/>
</dbReference>
<dbReference type="InterPro" id="IPR011010">
    <property type="entry name" value="DNA_brk_join_enz"/>
</dbReference>
<evidence type="ECO:0000256" key="4">
    <source>
        <dbReference type="ARBA" id="ARBA00022801"/>
    </source>
</evidence>
<dbReference type="Gene3D" id="1.10.443.10">
    <property type="entry name" value="Intergrase catalytic core"/>
    <property type="match status" value="1"/>
</dbReference>
<dbReference type="GO" id="GO:0006310">
    <property type="term" value="P:DNA recombination"/>
    <property type="evidence" value="ECO:0007669"/>
    <property type="project" value="UniProtKB-KW"/>
</dbReference>
<keyword evidence="6" id="KW-0233">DNA recombination</keyword>
<evidence type="ECO:0000256" key="3">
    <source>
        <dbReference type="ARBA" id="ARBA00022679"/>
    </source>
</evidence>
<dbReference type="PANTHER" id="PTHR30349">
    <property type="entry name" value="PHAGE INTEGRASE-RELATED"/>
    <property type="match status" value="1"/>
</dbReference>
<comment type="similarity">
    <text evidence="1">Belongs to the 'phage' integrase family.</text>
</comment>